<dbReference type="RefSeq" id="XP_067495262.1">
    <property type="nucleotide sequence ID" value="XM_067636665.1"/>
</dbReference>
<dbReference type="OrthoDB" id="10358672at2759"/>
<proteinExistence type="predicted"/>
<dbReference type="GeneID" id="93583024"/>
<evidence type="ECO:0000256" key="1">
    <source>
        <dbReference type="SAM" id="MobiDB-lite"/>
    </source>
</evidence>
<evidence type="ECO:0000313" key="3">
    <source>
        <dbReference type="Proteomes" id="UP000283090"/>
    </source>
</evidence>
<organism evidence="2 3">
    <name type="scientific">Arthrobotrys flagrans</name>
    <name type="common">Nematode-trapping fungus</name>
    <name type="synonym">Trichothecium flagrans</name>
    <dbReference type="NCBI Taxonomy" id="97331"/>
    <lineage>
        <taxon>Eukaryota</taxon>
        <taxon>Fungi</taxon>
        <taxon>Dikarya</taxon>
        <taxon>Ascomycota</taxon>
        <taxon>Pezizomycotina</taxon>
        <taxon>Orbiliomycetes</taxon>
        <taxon>Orbiliales</taxon>
        <taxon>Orbiliaceae</taxon>
        <taxon>Arthrobotrys</taxon>
    </lineage>
</organism>
<evidence type="ECO:0000313" key="2">
    <source>
        <dbReference type="EMBL" id="RVD89718.1"/>
    </source>
</evidence>
<protein>
    <submittedName>
        <fullName evidence="2">Uncharacterized protein</fullName>
    </submittedName>
</protein>
<gene>
    <name evidence="2" type="ORF">DFL_000713</name>
</gene>
<reference evidence="2 3" key="1">
    <citation type="submission" date="2019-01" db="EMBL/GenBank/DDBJ databases">
        <title>Intercellular communication is required for trap formation in the nematode-trapping fungus Duddingtonia flagrans.</title>
        <authorList>
            <person name="Youssar L."/>
            <person name="Wernet V."/>
            <person name="Hensel N."/>
            <person name="Hildebrandt H.-G."/>
            <person name="Fischer R."/>
        </authorList>
    </citation>
    <scope>NUCLEOTIDE SEQUENCE [LARGE SCALE GENOMIC DNA]</scope>
    <source>
        <strain evidence="2 3">CBS H-5679</strain>
    </source>
</reference>
<keyword evidence="3" id="KW-1185">Reference proteome</keyword>
<dbReference type="Proteomes" id="UP000283090">
    <property type="component" value="Unassembled WGS sequence"/>
</dbReference>
<dbReference type="VEuPathDB" id="FungiDB:DFL_000713"/>
<comment type="caution">
    <text evidence="2">The sequence shown here is derived from an EMBL/GenBank/DDBJ whole genome shotgun (WGS) entry which is preliminary data.</text>
</comment>
<sequence>MDSAGTEDYTSDNVDFDFDGITDTETQPTDNSDEEDDDDWLYKWIHEARILDADLETLPGPPIEPQGNTRLNESALEPMPGSPASLGPGFEARQESPPNTFPNGGNAAAATTAAATCSFAVRPPRRDIHHAEKGFCAKCLHEGCNNVMYSKKKGKAVDNLLQQHQRKKHAAWVQGKTVKERCTVEHVPIKLADAIRRFD</sequence>
<dbReference type="EMBL" id="SAEB01000001">
    <property type="protein sequence ID" value="RVD89718.1"/>
    <property type="molecule type" value="Genomic_DNA"/>
</dbReference>
<accession>A0A437AF02</accession>
<feature type="region of interest" description="Disordered" evidence="1">
    <location>
        <begin position="1"/>
        <end position="37"/>
    </location>
</feature>
<name>A0A437AF02_ARTFL</name>
<dbReference type="AlphaFoldDB" id="A0A437AF02"/>
<feature type="region of interest" description="Disordered" evidence="1">
    <location>
        <begin position="56"/>
        <end position="104"/>
    </location>
</feature>